<dbReference type="RefSeq" id="WP_227260750.1">
    <property type="nucleotide sequence ID" value="NZ_BAAADU010000002.1"/>
</dbReference>
<reference evidence="6 7" key="1">
    <citation type="journal article" date="2019" name="Int. J. Syst. Evol. Microbiol.">
        <title>The Global Catalogue of Microorganisms (GCM) 10K type strain sequencing project: providing services to taxonomists for standard genome sequencing and annotation.</title>
        <authorList>
            <consortium name="The Broad Institute Genomics Platform"/>
            <consortium name="The Broad Institute Genome Sequencing Center for Infectious Disease"/>
            <person name="Wu L."/>
            <person name="Ma J."/>
        </authorList>
    </citation>
    <scope>NUCLEOTIDE SEQUENCE [LARGE SCALE GENOMIC DNA]</scope>
    <source>
        <strain evidence="6 7">JCM 16327</strain>
    </source>
</reference>
<gene>
    <name evidence="6" type="ORF">GCM10009019_15680</name>
</gene>
<keyword evidence="7" id="KW-1185">Reference proteome</keyword>
<protein>
    <submittedName>
        <fullName evidence="6">Glycosyltransferase</fullName>
    </submittedName>
</protein>
<feature type="region of interest" description="Disordered" evidence="4">
    <location>
        <begin position="270"/>
        <end position="304"/>
    </location>
</feature>
<dbReference type="GO" id="GO:0016757">
    <property type="term" value="F:glycosyltransferase activity"/>
    <property type="evidence" value="ECO:0007669"/>
    <property type="project" value="UniProtKB-KW"/>
</dbReference>
<organism evidence="6 7">
    <name type="scientific">Salarchaeum japonicum</name>
    <dbReference type="NCBI Taxonomy" id="555573"/>
    <lineage>
        <taxon>Archaea</taxon>
        <taxon>Methanobacteriati</taxon>
        <taxon>Methanobacteriota</taxon>
        <taxon>Stenosarchaea group</taxon>
        <taxon>Halobacteria</taxon>
        <taxon>Halobacteriales</taxon>
        <taxon>Halobacteriaceae</taxon>
    </lineage>
</organism>
<feature type="compositionally biased region" description="Basic and acidic residues" evidence="4">
    <location>
        <begin position="271"/>
        <end position="285"/>
    </location>
</feature>
<sequence>MDLSVVVPTLNARDRLAATLDALSAHAPNVEVVVVNGPSADGTSGLVRDHPVVDILLELSERNVNAARNAGLAAATGDVLALLGQASCVREGWVDALRDGIANADAVTGPIHRDVAGGHTTEAVERRRIRGRDVTYFDGGNVAFTRDAIEALDGFDEYLETGAARDAAHRLAGMNRPVSWQSGMAVVRTDADDVTHRVAADADVPLWGVKYRSLAYRLAKNYGVHPTVPYRLGRHALTDALGVAKDVLTGDERPSEWAANGNAVLRNAARGVRDGLSARRSDGPPRRNPNGVSQRMDRTLARYD</sequence>
<feature type="domain" description="Glycosyltransferase 2-like" evidence="5">
    <location>
        <begin position="4"/>
        <end position="125"/>
    </location>
</feature>
<dbReference type="Gene3D" id="3.90.550.10">
    <property type="entry name" value="Spore Coat Polysaccharide Biosynthesis Protein SpsA, Chain A"/>
    <property type="match status" value="1"/>
</dbReference>
<evidence type="ECO:0000256" key="3">
    <source>
        <dbReference type="ARBA" id="ARBA00022679"/>
    </source>
</evidence>
<dbReference type="PANTHER" id="PTHR43179">
    <property type="entry name" value="RHAMNOSYLTRANSFERASE WBBL"/>
    <property type="match status" value="1"/>
</dbReference>
<comment type="similarity">
    <text evidence="1">Belongs to the glycosyltransferase 2 family.</text>
</comment>
<dbReference type="AlphaFoldDB" id="A0AAV3T2D8"/>
<dbReference type="EMBL" id="BAAADU010000002">
    <property type="protein sequence ID" value="GAA0653222.1"/>
    <property type="molecule type" value="Genomic_DNA"/>
</dbReference>
<dbReference type="Pfam" id="PF00535">
    <property type="entry name" value="Glycos_transf_2"/>
    <property type="match status" value="1"/>
</dbReference>
<dbReference type="Proteomes" id="UP001500194">
    <property type="component" value="Unassembled WGS sequence"/>
</dbReference>
<accession>A0AAV3T2D8</accession>
<evidence type="ECO:0000313" key="7">
    <source>
        <dbReference type="Proteomes" id="UP001500194"/>
    </source>
</evidence>
<comment type="caution">
    <text evidence="6">The sequence shown here is derived from an EMBL/GenBank/DDBJ whole genome shotgun (WGS) entry which is preliminary data.</text>
</comment>
<evidence type="ECO:0000256" key="1">
    <source>
        <dbReference type="ARBA" id="ARBA00006739"/>
    </source>
</evidence>
<dbReference type="InterPro" id="IPR001173">
    <property type="entry name" value="Glyco_trans_2-like"/>
</dbReference>
<feature type="compositionally biased region" description="Basic and acidic residues" evidence="4">
    <location>
        <begin position="295"/>
        <end position="304"/>
    </location>
</feature>
<evidence type="ECO:0000256" key="4">
    <source>
        <dbReference type="SAM" id="MobiDB-lite"/>
    </source>
</evidence>
<keyword evidence="3" id="KW-0808">Transferase</keyword>
<keyword evidence="2" id="KW-0328">Glycosyltransferase</keyword>
<evidence type="ECO:0000256" key="2">
    <source>
        <dbReference type="ARBA" id="ARBA00022676"/>
    </source>
</evidence>
<dbReference type="InterPro" id="IPR029044">
    <property type="entry name" value="Nucleotide-diphossugar_trans"/>
</dbReference>
<name>A0AAV3T2D8_9EURY</name>
<dbReference type="GeneID" id="68573756"/>
<evidence type="ECO:0000259" key="5">
    <source>
        <dbReference type="Pfam" id="PF00535"/>
    </source>
</evidence>
<evidence type="ECO:0000313" key="6">
    <source>
        <dbReference type="EMBL" id="GAA0653222.1"/>
    </source>
</evidence>
<dbReference type="SUPFAM" id="SSF53448">
    <property type="entry name" value="Nucleotide-diphospho-sugar transferases"/>
    <property type="match status" value="1"/>
</dbReference>
<dbReference type="PANTHER" id="PTHR43179:SF12">
    <property type="entry name" value="GALACTOFURANOSYLTRANSFERASE GLFT2"/>
    <property type="match status" value="1"/>
</dbReference>
<proteinExistence type="inferred from homology"/>